<sequence>MRLCAVVLLTAATLVVSASATLGVKAAENGLVHPAQDGTQGVSVSKYRLLRSQNTAEDEQEERTFGIKSIPGVDKISNFVSNQKLSKWLKKDKDADAVFMKLKLNTAGESIFQNPKFLVWAKYVSNYNGKHEDKIASMFPTLMKQYGQSRLARMLEEAKQVGTTKDVATKLQTEQMKFWKDAGVTTDDIFKSYKLDSGVTNLLDNPGVNIWIRYADEFNPGSKITLFEKLRSTYSDTALSQILIAAQKSSKTELLASKLQNQQLRVWLDRLEPPENVFKLLMLDKGADGLLANPQLQTWIRYTETYRKENPYARKVTVIDTMMSYYSDTAMSTILKTARTHKARYAASGLERDLLARWATAKKPIEYVTKTLRPSTAAEKMRVEVLYQSMLQAARSS</sequence>
<evidence type="ECO:0000256" key="3">
    <source>
        <dbReference type="ARBA" id="ARBA00010400"/>
    </source>
</evidence>
<accession>V9EIL1</accession>
<dbReference type="Proteomes" id="UP000018721">
    <property type="component" value="Unassembled WGS sequence"/>
</dbReference>
<organism evidence="9 10">
    <name type="scientific">Phytophthora nicotianae P1569</name>
    <dbReference type="NCBI Taxonomy" id="1317065"/>
    <lineage>
        <taxon>Eukaryota</taxon>
        <taxon>Sar</taxon>
        <taxon>Stramenopiles</taxon>
        <taxon>Oomycota</taxon>
        <taxon>Peronosporomycetes</taxon>
        <taxon>Peronosporales</taxon>
        <taxon>Peronosporaceae</taxon>
        <taxon>Phytophthora</taxon>
    </lineage>
</organism>
<dbReference type="eggNOG" id="ENOG502STRV">
    <property type="taxonomic scope" value="Eukaryota"/>
</dbReference>
<feature type="signal peptide" evidence="7">
    <location>
        <begin position="1"/>
        <end position="20"/>
    </location>
</feature>
<keyword evidence="5 7" id="KW-0732">Signal</keyword>
<dbReference type="EMBL" id="ANIZ01002677">
    <property type="protein sequence ID" value="ETI39065.1"/>
    <property type="molecule type" value="Genomic_DNA"/>
</dbReference>
<dbReference type="OrthoDB" id="118898at2759"/>
<dbReference type="AlphaFoldDB" id="V9EIL1"/>
<proteinExistence type="inferred from homology"/>
<protein>
    <recommendedName>
        <fullName evidence="7">RxLR effector protein</fullName>
    </recommendedName>
</protein>
<feature type="chain" id="PRO_5044971849" description="RxLR effector protein" evidence="7">
    <location>
        <begin position="21"/>
        <end position="397"/>
    </location>
</feature>
<dbReference type="Pfam" id="PF16810">
    <property type="entry name" value="RXLR"/>
    <property type="match status" value="1"/>
</dbReference>
<comment type="caution">
    <text evidence="9">The sequence shown here is derived from an EMBL/GenBank/DDBJ whole genome shotgun (WGS) entry which is preliminary data.</text>
</comment>
<dbReference type="Pfam" id="PF22748">
    <property type="entry name" value="PexRD54_WY"/>
    <property type="match status" value="1"/>
</dbReference>
<keyword evidence="6" id="KW-0843">Virulence</keyword>
<keyword evidence="4 7" id="KW-0964">Secreted</keyword>
<dbReference type="GO" id="GO:0005576">
    <property type="term" value="C:extracellular region"/>
    <property type="evidence" value="ECO:0007669"/>
    <property type="project" value="UniProtKB-SubCell"/>
</dbReference>
<feature type="domain" description="RxLR effector PexRD54 WY" evidence="8">
    <location>
        <begin position="263"/>
        <end position="302"/>
    </location>
</feature>
<dbReference type="InterPro" id="IPR031825">
    <property type="entry name" value="RXLR"/>
</dbReference>
<dbReference type="HOGENOM" id="CLU_021192_4_1_1"/>
<evidence type="ECO:0000256" key="7">
    <source>
        <dbReference type="RuleBase" id="RU367124"/>
    </source>
</evidence>
<evidence type="ECO:0000259" key="8">
    <source>
        <dbReference type="Pfam" id="PF22748"/>
    </source>
</evidence>
<evidence type="ECO:0000256" key="6">
    <source>
        <dbReference type="ARBA" id="ARBA00023026"/>
    </source>
</evidence>
<evidence type="ECO:0000313" key="10">
    <source>
        <dbReference type="Proteomes" id="UP000018721"/>
    </source>
</evidence>
<reference evidence="9 10" key="1">
    <citation type="submission" date="2013-11" db="EMBL/GenBank/DDBJ databases">
        <title>The Genome Sequence of Phytophthora parasitica P1569.</title>
        <authorList>
            <consortium name="The Broad Institute Genomics Platform"/>
            <person name="Russ C."/>
            <person name="Tyler B."/>
            <person name="Panabieres F."/>
            <person name="Shan W."/>
            <person name="Tripathy S."/>
            <person name="Grunwald N."/>
            <person name="Machado M."/>
            <person name="Johnson C.S."/>
            <person name="Arredondo F."/>
            <person name="Hong C."/>
            <person name="Coffey M."/>
            <person name="Young S.K."/>
            <person name="Zeng Q."/>
            <person name="Gargeya S."/>
            <person name="Fitzgerald M."/>
            <person name="Abouelleil A."/>
            <person name="Alvarado L."/>
            <person name="Chapman S.B."/>
            <person name="Gainer-Dewar J."/>
            <person name="Goldberg J."/>
            <person name="Griggs A."/>
            <person name="Gujja S."/>
            <person name="Hansen M."/>
            <person name="Howarth C."/>
            <person name="Imamovic A."/>
            <person name="Ireland A."/>
            <person name="Larimer J."/>
            <person name="McCowan C."/>
            <person name="Murphy C."/>
            <person name="Pearson M."/>
            <person name="Poon T.W."/>
            <person name="Priest M."/>
            <person name="Roberts A."/>
            <person name="Saif S."/>
            <person name="Shea T."/>
            <person name="Sykes S."/>
            <person name="Wortman J."/>
            <person name="Nusbaum C."/>
            <person name="Birren B."/>
        </authorList>
    </citation>
    <scope>NUCLEOTIDE SEQUENCE [LARGE SCALE GENOMIC DNA]</scope>
    <source>
        <strain evidence="9 10">P1569</strain>
    </source>
</reference>
<evidence type="ECO:0000256" key="2">
    <source>
        <dbReference type="ARBA" id="ARBA00004613"/>
    </source>
</evidence>
<evidence type="ECO:0000256" key="4">
    <source>
        <dbReference type="ARBA" id="ARBA00022525"/>
    </source>
</evidence>
<evidence type="ECO:0000313" key="9">
    <source>
        <dbReference type="EMBL" id="ETI39065.1"/>
    </source>
</evidence>
<evidence type="ECO:0000256" key="5">
    <source>
        <dbReference type="ARBA" id="ARBA00022729"/>
    </source>
</evidence>
<comment type="similarity">
    <text evidence="3 7">Belongs to the RxLR effector family.</text>
</comment>
<evidence type="ECO:0000256" key="1">
    <source>
        <dbReference type="ARBA" id="ARBA00004340"/>
    </source>
</evidence>
<comment type="subcellular location">
    <subcellularLocation>
        <location evidence="1">Host cell</location>
    </subcellularLocation>
    <subcellularLocation>
        <location evidence="2 7">Secreted</location>
    </subcellularLocation>
</comment>
<keyword evidence="10" id="KW-1185">Reference proteome</keyword>
<gene>
    <name evidence="9" type="ORF">F443_15294</name>
</gene>
<dbReference type="InterPro" id="IPR054463">
    <property type="entry name" value="PexRD54_WY"/>
</dbReference>
<comment type="domain">
    <text evidence="7">The RxLR-dEER motif acts to carry the protein into the host cell cytoplasm through binding to cell surface phosphatidylinositol-3-phosphate.</text>
</comment>
<dbReference type="GO" id="GO:0043657">
    <property type="term" value="C:host cell"/>
    <property type="evidence" value="ECO:0007669"/>
    <property type="project" value="UniProtKB-SubCell"/>
</dbReference>
<name>V9EIL1_PHYNI</name>
<comment type="function">
    <text evidence="7">Effector that suppresses plant defense responses during pathogen infection.</text>
</comment>